<dbReference type="RefSeq" id="YP_004940049.1">
    <property type="nucleotide sequence ID" value="NC_016447.1"/>
</dbReference>
<dbReference type="OrthoDB" id="15014at10239"/>
<gene>
    <name evidence="1" type="primary">UL23</name>
</gene>
<dbReference type="InterPro" id="IPR003360">
    <property type="entry name" value="US22-like"/>
</dbReference>
<organism evidence="1 2">
    <name type="scientific">Aotine betaherpesvirus 1</name>
    <dbReference type="NCBI Taxonomy" id="50290"/>
    <lineage>
        <taxon>Viruses</taxon>
        <taxon>Duplodnaviria</taxon>
        <taxon>Heunggongvirae</taxon>
        <taxon>Peploviricota</taxon>
        <taxon>Herviviricetes</taxon>
        <taxon>Herpesvirales</taxon>
        <taxon>Orthoherpesviridae</taxon>
        <taxon>Betaherpesvirinae</taxon>
        <taxon>Cytomegalovirus</taxon>
        <taxon>Cytomegalovirus aotinebeta1</taxon>
    </lineage>
</organism>
<dbReference type="EMBL" id="FJ483970">
    <property type="protein sequence ID" value="AEV80729.1"/>
    <property type="molecule type" value="Genomic_DNA"/>
</dbReference>
<dbReference type="Proteomes" id="UP000113968">
    <property type="component" value="Segment"/>
</dbReference>
<reference evidence="1" key="1">
    <citation type="submission" date="2011-12" db="EMBL/GenBank/DDBJ databases">
        <title>Comparative genomics of primate cytomegaloviruses.</title>
        <authorList>
            <person name="Davison A.J."/>
            <person name="Holton M."/>
            <person name="Dolan A."/>
            <person name="Dargan D.J."/>
            <person name="Gatherer D."/>
            <person name="Hayward G.S."/>
        </authorList>
    </citation>
    <scope>NUCLEOTIDE SEQUENCE [LARGE SCALE GENOMIC DNA]</scope>
    <source>
        <strain evidence="1">S34E</strain>
    </source>
</reference>
<protein>
    <submittedName>
        <fullName evidence="1">Tegument protein UL23</fullName>
    </submittedName>
</protein>
<dbReference type="Pfam" id="PF02393">
    <property type="entry name" value="US22"/>
    <property type="match status" value="1"/>
</dbReference>
<proteinExistence type="predicted"/>
<sequence length="278" mass="31921">MAPCSCFWSFRPKKSVQLAWPRGRFLMLQKRWRSVKDNKAEEMRLSEYLCCPEEIYFLGSICTKAFLKHGESECPSEIYVGLSGRVYMYIDMLYSDAMMVVANDLAGFLKNGLRGCAFVNVGTTGLPTDFNCVSMTTCENLDAFCGWRNGHLGEVMKLGDGAAFMVVPESIMNWNERRQCSVETGSFRMEPFGEAYLQDHDEDRRLLLFADEYLRVYGKTEEWTILIASGMFEFVTRGFFRYRYDGIFYGNKKIRRLSRPPSCPNGVRHMRASVSSST</sequence>
<evidence type="ECO:0000313" key="1">
    <source>
        <dbReference type="EMBL" id="AEV80729.1"/>
    </source>
</evidence>
<accession>G8XU98</accession>
<keyword evidence="2" id="KW-1185">Reference proteome</keyword>
<evidence type="ECO:0000313" key="2">
    <source>
        <dbReference type="Proteomes" id="UP000113968"/>
    </source>
</evidence>
<dbReference type="GeneID" id="11464097"/>
<dbReference type="KEGG" id="vg:11464097"/>
<name>G8XU98_9BETA</name>